<evidence type="ECO:0000313" key="5">
    <source>
        <dbReference type="Proteomes" id="UP000190852"/>
    </source>
</evidence>
<dbReference type="Gene3D" id="2.40.50.1020">
    <property type="entry name" value="LytTr DNA-binding domain"/>
    <property type="match status" value="1"/>
</dbReference>
<dbReference type="RefSeq" id="WP_079684585.1">
    <property type="nucleotide sequence ID" value="NZ_FUYQ01000034.1"/>
</dbReference>
<protein>
    <submittedName>
        <fullName evidence="4">Two component transcriptional regulator, LytTR family</fullName>
    </submittedName>
</protein>
<feature type="domain" description="Response regulatory" evidence="2">
    <location>
        <begin position="3"/>
        <end position="116"/>
    </location>
</feature>
<accession>A0A1T5EZ48</accession>
<evidence type="ECO:0000256" key="1">
    <source>
        <dbReference type="PROSITE-ProRule" id="PRU00169"/>
    </source>
</evidence>
<dbReference type="EMBL" id="FUYQ01000034">
    <property type="protein sequence ID" value="SKB89254.1"/>
    <property type="molecule type" value="Genomic_DNA"/>
</dbReference>
<dbReference type="InterPro" id="IPR046947">
    <property type="entry name" value="LytR-like"/>
</dbReference>
<sequence length="247" mass="28230">MIKTIIVDDEITSRETIKYLIAEYFSHIEISAEAESVDEAVNAITRHKPDLVFMDIEIKGGTGIQVLKQLTNHDFKLIFITAFNDFAIKAIKFSAIDYILKPINEFEFQSGVERAIAAINKQNNRTSTDSLVVNIESLKDKKLALRTSQEIHLVNFNDIVHCESDNAYTTFYLNTGEKIMVSKGIGEYAELLSEYGFIRPHQSHLVNIEYIKKLDKSEGGYIVLKDRTQIPISGRRRQQLIDILNRM</sequence>
<dbReference type="InterPro" id="IPR007492">
    <property type="entry name" value="LytTR_DNA-bd_dom"/>
</dbReference>
<name>A0A1T5EZ48_9BACT</name>
<dbReference type="SUPFAM" id="SSF52172">
    <property type="entry name" value="CheY-like"/>
    <property type="match status" value="1"/>
</dbReference>
<evidence type="ECO:0000259" key="2">
    <source>
        <dbReference type="PROSITE" id="PS50110"/>
    </source>
</evidence>
<evidence type="ECO:0000313" key="4">
    <source>
        <dbReference type="EMBL" id="SKB89254.1"/>
    </source>
</evidence>
<dbReference type="SMART" id="SM00850">
    <property type="entry name" value="LytTR"/>
    <property type="match status" value="1"/>
</dbReference>
<dbReference type="GO" id="GO:0000156">
    <property type="term" value="F:phosphorelay response regulator activity"/>
    <property type="evidence" value="ECO:0007669"/>
    <property type="project" value="InterPro"/>
</dbReference>
<dbReference type="PROSITE" id="PS50110">
    <property type="entry name" value="RESPONSE_REGULATORY"/>
    <property type="match status" value="1"/>
</dbReference>
<dbReference type="Pfam" id="PF00072">
    <property type="entry name" value="Response_reg"/>
    <property type="match status" value="1"/>
</dbReference>
<gene>
    <name evidence="4" type="ORF">SAMN05660349_03221</name>
</gene>
<dbReference type="Gene3D" id="3.40.50.2300">
    <property type="match status" value="1"/>
</dbReference>
<dbReference type="InterPro" id="IPR001789">
    <property type="entry name" value="Sig_transdc_resp-reg_receiver"/>
</dbReference>
<organism evidence="4 5">
    <name type="scientific">Parabacteroides chartae</name>
    <dbReference type="NCBI Taxonomy" id="1037355"/>
    <lineage>
        <taxon>Bacteria</taxon>
        <taxon>Pseudomonadati</taxon>
        <taxon>Bacteroidota</taxon>
        <taxon>Bacteroidia</taxon>
        <taxon>Bacteroidales</taxon>
        <taxon>Tannerellaceae</taxon>
        <taxon>Parabacteroides</taxon>
    </lineage>
</organism>
<keyword evidence="5" id="KW-1185">Reference proteome</keyword>
<dbReference type="GO" id="GO:0003677">
    <property type="term" value="F:DNA binding"/>
    <property type="evidence" value="ECO:0007669"/>
    <property type="project" value="InterPro"/>
</dbReference>
<proteinExistence type="predicted"/>
<evidence type="ECO:0000259" key="3">
    <source>
        <dbReference type="PROSITE" id="PS50930"/>
    </source>
</evidence>
<dbReference type="AlphaFoldDB" id="A0A1T5EZ48"/>
<dbReference type="SMART" id="SM00448">
    <property type="entry name" value="REC"/>
    <property type="match status" value="1"/>
</dbReference>
<dbReference type="PANTHER" id="PTHR37299">
    <property type="entry name" value="TRANSCRIPTIONAL REGULATOR-RELATED"/>
    <property type="match status" value="1"/>
</dbReference>
<feature type="modified residue" description="4-aspartylphosphate" evidence="1">
    <location>
        <position position="55"/>
    </location>
</feature>
<feature type="domain" description="HTH LytTR-type" evidence="3">
    <location>
        <begin position="143"/>
        <end position="246"/>
    </location>
</feature>
<dbReference type="Pfam" id="PF04397">
    <property type="entry name" value="LytTR"/>
    <property type="match status" value="1"/>
</dbReference>
<dbReference type="InterPro" id="IPR011006">
    <property type="entry name" value="CheY-like_superfamily"/>
</dbReference>
<dbReference type="Proteomes" id="UP000190852">
    <property type="component" value="Unassembled WGS sequence"/>
</dbReference>
<dbReference type="PANTHER" id="PTHR37299:SF1">
    <property type="entry name" value="STAGE 0 SPORULATION PROTEIN A HOMOLOG"/>
    <property type="match status" value="1"/>
</dbReference>
<dbReference type="PROSITE" id="PS50930">
    <property type="entry name" value="HTH_LYTTR"/>
    <property type="match status" value="1"/>
</dbReference>
<reference evidence="5" key="1">
    <citation type="submission" date="2017-02" db="EMBL/GenBank/DDBJ databases">
        <authorList>
            <person name="Varghese N."/>
            <person name="Submissions S."/>
        </authorList>
    </citation>
    <scope>NUCLEOTIDE SEQUENCE [LARGE SCALE GENOMIC DNA]</scope>
    <source>
        <strain evidence="5">DSM 24967</strain>
    </source>
</reference>
<keyword evidence="1" id="KW-0597">Phosphoprotein</keyword>